<proteinExistence type="predicted"/>
<organism evidence="1 2">
    <name type="scientific">Trifolium pratense</name>
    <name type="common">Red clover</name>
    <dbReference type="NCBI Taxonomy" id="57577"/>
    <lineage>
        <taxon>Eukaryota</taxon>
        <taxon>Viridiplantae</taxon>
        <taxon>Streptophyta</taxon>
        <taxon>Embryophyta</taxon>
        <taxon>Tracheophyta</taxon>
        <taxon>Spermatophyta</taxon>
        <taxon>Magnoliopsida</taxon>
        <taxon>eudicotyledons</taxon>
        <taxon>Gunneridae</taxon>
        <taxon>Pentapetalae</taxon>
        <taxon>rosids</taxon>
        <taxon>fabids</taxon>
        <taxon>Fabales</taxon>
        <taxon>Fabaceae</taxon>
        <taxon>Papilionoideae</taxon>
        <taxon>50 kb inversion clade</taxon>
        <taxon>NPAAA clade</taxon>
        <taxon>Hologalegina</taxon>
        <taxon>IRL clade</taxon>
        <taxon>Trifolieae</taxon>
        <taxon>Trifolium</taxon>
    </lineage>
</organism>
<comment type="caution">
    <text evidence="1">The sequence shown here is derived from an EMBL/GenBank/DDBJ whole genome shotgun (WGS) entry which is preliminary data.</text>
</comment>
<evidence type="ECO:0000313" key="2">
    <source>
        <dbReference type="Proteomes" id="UP000236291"/>
    </source>
</evidence>
<dbReference type="EMBL" id="ASHM01126468">
    <property type="protein sequence ID" value="PNX58153.1"/>
    <property type="molecule type" value="Genomic_DNA"/>
</dbReference>
<dbReference type="AlphaFoldDB" id="A0A2K3JVS4"/>
<name>A0A2K3JVS4_TRIPR</name>
<sequence>GSLQEVTRERYSFQITQKEERKGWDASYWLIKQLGKHVEKVTWEEALMILLKKEETC</sequence>
<protein>
    <submittedName>
        <fullName evidence="1">Uncharacterized protein</fullName>
    </submittedName>
</protein>
<reference evidence="1 2" key="2">
    <citation type="journal article" date="2017" name="Front. Plant Sci.">
        <title>Gene Classification and Mining of Molecular Markers Useful in Red Clover (Trifolium pratense) Breeding.</title>
        <authorList>
            <person name="Istvanek J."/>
            <person name="Dluhosova J."/>
            <person name="Dluhos P."/>
            <person name="Patkova L."/>
            <person name="Nedelnik J."/>
            <person name="Repkova J."/>
        </authorList>
    </citation>
    <scope>NUCLEOTIDE SEQUENCE [LARGE SCALE GENOMIC DNA]</scope>
    <source>
        <strain evidence="2">cv. Tatra</strain>
        <tissue evidence="1">Young leaves</tissue>
    </source>
</reference>
<feature type="non-terminal residue" evidence="1">
    <location>
        <position position="1"/>
    </location>
</feature>
<dbReference type="Proteomes" id="UP000236291">
    <property type="component" value="Unassembled WGS sequence"/>
</dbReference>
<evidence type="ECO:0000313" key="1">
    <source>
        <dbReference type="EMBL" id="PNX58153.1"/>
    </source>
</evidence>
<accession>A0A2K3JVS4</accession>
<gene>
    <name evidence="1" type="ORF">L195_g059049</name>
</gene>
<reference evidence="1 2" key="1">
    <citation type="journal article" date="2014" name="Am. J. Bot.">
        <title>Genome assembly and annotation for red clover (Trifolium pratense; Fabaceae).</title>
        <authorList>
            <person name="Istvanek J."/>
            <person name="Jaros M."/>
            <person name="Krenek A."/>
            <person name="Repkova J."/>
        </authorList>
    </citation>
    <scope>NUCLEOTIDE SEQUENCE [LARGE SCALE GENOMIC DNA]</scope>
    <source>
        <strain evidence="2">cv. Tatra</strain>
        <tissue evidence="1">Young leaves</tissue>
    </source>
</reference>